<comment type="caution">
    <text evidence="2">The sequence shown here is derived from an EMBL/GenBank/DDBJ whole genome shotgun (WGS) entry which is preliminary data.</text>
</comment>
<dbReference type="PANTHER" id="PTHR47027:SF20">
    <property type="entry name" value="REVERSE TRANSCRIPTASE-LIKE PROTEIN WITH RNA-DIRECTED DNA POLYMERASE DOMAIN"/>
    <property type="match status" value="1"/>
</dbReference>
<dbReference type="InterPro" id="IPR043502">
    <property type="entry name" value="DNA/RNA_pol_sf"/>
</dbReference>
<dbReference type="CDD" id="cd01650">
    <property type="entry name" value="RT_nLTR_like"/>
    <property type="match status" value="1"/>
</dbReference>
<dbReference type="Gene3D" id="3.60.10.10">
    <property type="entry name" value="Endonuclease/exonuclease/phosphatase"/>
    <property type="match status" value="1"/>
</dbReference>
<dbReference type="EMBL" id="JBEDNZ010000025">
    <property type="protein sequence ID" value="KAL0810959.1"/>
    <property type="molecule type" value="Genomic_DNA"/>
</dbReference>
<dbReference type="GO" id="GO:0071897">
    <property type="term" value="P:DNA biosynthetic process"/>
    <property type="evidence" value="ECO:0007669"/>
    <property type="project" value="UniProtKB-ARBA"/>
</dbReference>
<sequence length="934" mass="105234">MDNTTLQSTLVTFNCKSIKRSIEDIRQLCKVADILALQETWLLPHDLPYLSSVHPDFGSTGTSAVDTSAGILTGRPYGGVALLWRKSVFQCVSVIPCENPRICAIKIVLSDRSLIVCSVYMPYDTAKNLSDFTDCLGALSAIVEEHEVESVFLLGDFNAHPGESFFNELTDFSAEQNWICSDIKKLGLNSGTYTYISEAHGSGRWLDHCVVTEAAWKLIIDSKVLYDTYWSDHFPLITTCNFNLSKSKFMYKSDKYNSVKWGARSDDQIKRYQELCNQRLKLLDFPELFAKCCFDFCHDFSHRNTIDKFYNEIVSILSSAASETYSITRRRKNTVTGWNKHVKDAHMEARSKFSMWTLFGRPKHGTLYDAMVTSRKIFKGRLKWCQNNQEQIRMDALATLHARGDFGRFWKSTNNMNVRPGLPVSVDGVNDAKAIADIFKDHFTVKSPLGPSSRVLDSGTSGQGHLTTHIKAKTIDSIIKSMSKGKSPGHDGLSIEHLRHAGVHLPRVLALLFNMCLVHSYLPAELMKTIVVPIIKNKTGDISDRSNYRPISLATVIAKVLDRVLNSQLEDFLSLHDGQHGFKRGLSTESAILSLKHTVKYYTDRHTPVYACFLDLSKAFDLVSYDLLWDKLERAGLPRDVLDIFKCWYGGQVNSVRWADEFFEPYRMECGVRQGGLTSPNLFSLYVNELIEGLSSTRIGCHIGNVCVNNISYADDMVLLAPSVSALRKLLKVCESYAGSHGLLYNVTKSECMVFKAGKKCPKVVPTINLYNTPLKRVTQFKYLGHFVTEDLKDDVDMERERRALSIRANMLARRFARCSTAIKITLFKAYCTSLYSSSLWAHYTKKSYSALRVQYNNAFRTLLRLPRFCGASVMFAYAGVDSFGAILRKKAASLLRRVQSSSNSVLMAIADGGDCPFVGHLLKITHSLVVYKY</sequence>
<reference evidence="2 3" key="1">
    <citation type="submission" date="2024-06" db="EMBL/GenBank/DDBJ databases">
        <title>A chromosome-level genome assembly of beet webworm, Loxostege sticticalis.</title>
        <authorList>
            <person name="Zhang Y."/>
        </authorList>
    </citation>
    <scope>NUCLEOTIDE SEQUENCE [LARGE SCALE GENOMIC DNA]</scope>
    <source>
        <strain evidence="2">AQ028</strain>
        <tissue evidence="2">Male pupae</tissue>
    </source>
</reference>
<proteinExistence type="predicted"/>
<evidence type="ECO:0000313" key="2">
    <source>
        <dbReference type="EMBL" id="KAL0810959.1"/>
    </source>
</evidence>
<dbReference type="InterPro" id="IPR036691">
    <property type="entry name" value="Endo/exonu/phosph_ase_sf"/>
</dbReference>
<dbReference type="Pfam" id="PF03372">
    <property type="entry name" value="Exo_endo_phos"/>
    <property type="match status" value="1"/>
</dbReference>
<evidence type="ECO:0000313" key="3">
    <source>
        <dbReference type="Proteomes" id="UP001549921"/>
    </source>
</evidence>
<dbReference type="InterPro" id="IPR005135">
    <property type="entry name" value="Endo/exonuclease/phosphatase"/>
</dbReference>
<dbReference type="AlphaFoldDB" id="A0ABD0SCE4"/>
<dbReference type="InterPro" id="IPR000477">
    <property type="entry name" value="RT_dom"/>
</dbReference>
<feature type="domain" description="Reverse transcriptase" evidence="1">
    <location>
        <begin position="515"/>
        <end position="788"/>
    </location>
</feature>
<protein>
    <recommendedName>
        <fullName evidence="1">Reverse transcriptase domain-containing protein</fullName>
    </recommendedName>
</protein>
<dbReference type="SUPFAM" id="SSF56672">
    <property type="entry name" value="DNA/RNA polymerases"/>
    <property type="match status" value="1"/>
</dbReference>
<organism evidence="2 3">
    <name type="scientific">Loxostege sticticalis</name>
    <name type="common">Beet webworm moth</name>
    <dbReference type="NCBI Taxonomy" id="481309"/>
    <lineage>
        <taxon>Eukaryota</taxon>
        <taxon>Metazoa</taxon>
        <taxon>Ecdysozoa</taxon>
        <taxon>Arthropoda</taxon>
        <taxon>Hexapoda</taxon>
        <taxon>Insecta</taxon>
        <taxon>Pterygota</taxon>
        <taxon>Neoptera</taxon>
        <taxon>Endopterygota</taxon>
        <taxon>Lepidoptera</taxon>
        <taxon>Glossata</taxon>
        <taxon>Ditrysia</taxon>
        <taxon>Pyraloidea</taxon>
        <taxon>Crambidae</taxon>
        <taxon>Pyraustinae</taxon>
        <taxon>Loxostege</taxon>
    </lineage>
</organism>
<accession>A0ABD0SCE4</accession>
<gene>
    <name evidence="2" type="ORF">ABMA28_010253</name>
</gene>
<dbReference type="PROSITE" id="PS50878">
    <property type="entry name" value="RT_POL"/>
    <property type="match status" value="1"/>
</dbReference>
<evidence type="ECO:0000259" key="1">
    <source>
        <dbReference type="PROSITE" id="PS50878"/>
    </source>
</evidence>
<dbReference type="SUPFAM" id="SSF56219">
    <property type="entry name" value="DNase I-like"/>
    <property type="match status" value="1"/>
</dbReference>
<dbReference type="Proteomes" id="UP001549921">
    <property type="component" value="Unassembled WGS sequence"/>
</dbReference>
<name>A0ABD0SCE4_LOXSC</name>
<dbReference type="PANTHER" id="PTHR47027">
    <property type="entry name" value="REVERSE TRANSCRIPTASE DOMAIN-CONTAINING PROTEIN"/>
    <property type="match status" value="1"/>
</dbReference>
<dbReference type="Pfam" id="PF00078">
    <property type="entry name" value="RVT_1"/>
    <property type="match status" value="1"/>
</dbReference>